<keyword evidence="4" id="KW-0819">tRNA processing</keyword>
<dbReference type="SMART" id="SM00320">
    <property type="entry name" value="WD40"/>
    <property type="match status" value="3"/>
</dbReference>
<accession>M7U1N6</accession>
<dbReference type="STRING" id="1287681.M7U1N6"/>
<evidence type="ECO:0000256" key="3">
    <source>
        <dbReference type="ARBA" id="ARBA00022574"/>
    </source>
</evidence>
<dbReference type="InterPro" id="IPR036322">
    <property type="entry name" value="WD40_repeat_dom_sf"/>
</dbReference>
<dbReference type="PANTHER" id="PTHR14344:SF3">
    <property type="entry name" value="WD REPEAT-CONTAINING PROTEIN 6"/>
    <property type="match status" value="1"/>
</dbReference>
<dbReference type="InterPro" id="IPR015943">
    <property type="entry name" value="WD40/YVTN_repeat-like_dom_sf"/>
</dbReference>
<evidence type="ECO:0000256" key="1">
    <source>
        <dbReference type="ARBA" id="ARBA00004496"/>
    </source>
</evidence>
<gene>
    <name evidence="9" type="ORF">UCREL1_86</name>
</gene>
<dbReference type="InterPro" id="IPR051973">
    <property type="entry name" value="tRNA_Anticodon_Mtase-Reg"/>
</dbReference>
<dbReference type="SUPFAM" id="SSF50978">
    <property type="entry name" value="WD40 repeat-like"/>
    <property type="match status" value="1"/>
</dbReference>
<name>M7U1N6_EUTLA</name>
<reference evidence="10" key="1">
    <citation type="journal article" date="2013" name="Genome Announc.">
        <title>Draft genome sequence of the grapevine dieback fungus Eutypa lata UCR-EL1.</title>
        <authorList>
            <person name="Blanco-Ulate B."/>
            <person name="Rolshausen P.E."/>
            <person name="Cantu D."/>
        </authorList>
    </citation>
    <scope>NUCLEOTIDE SEQUENCE [LARGE SCALE GENOMIC DNA]</scope>
    <source>
        <strain evidence="10">UCR-EL1</strain>
    </source>
</reference>
<keyword evidence="2" id="KW-0963">Cytoplasm</keyword>
<protein>
    <submittedName>
        <fullName evidence="9">Putative wd repeat-containing protein</fullName>
    </submittedName>
</protein>
<dbReference type="PANTHER" id="PTHR14344">
    <property type="entry name" value="WD REPEAT PROTEIN"/>
    <property type="match status" value="1"/>
</dbReference>
<keyword evidence="5" id="KW-0677">Repeat</keyword>
<evidence type="ECO:0000256" key="8">
    <source>
        <dbReference type="SAM" id="MobiDB-lite"/>
    </source>
</evidence>
<keyword evidence="3 7" id="KW-0853">WD repeat</keyword>
<keyword evidence="10" id="KW-1185">Reference proteome</keyword>
<dbReference type="Gene3D" id="2.130.10.10">
    <property type="entry name" value="YVTN repeat-like/Quinoprotein amine dehydrogenase"/>
    <property type="match status" value="2"/>
</dbReference>
<dbReference type="KEGG" id="ela:UCREL1_86"/>
<feature type="repeat" description="WD" evidence="7">
    <location>
        <begin position="81"/>
        <end position="109"/>
    </location>
</feature>
<evidence type="ECO:0000256" key="2">
    <source>
        <dbReference type="ARBA" id="ARBA00022490"/>
    </source>
</evidence>
<dbReference type="OrthoDB" id="5594999at2759"/>
<proteinExistence type="inferred from homology"/>
<comment type="subcellular location">
    <subcellularLocation>
        <location evidence="1">Cytoplasm</location>
    </subcellularLocation>
</comment>
<dbReference type="InterPro" id="IPR001680">
    <property type="entry name" value="WD40_rpt"/>
</dbReference>
<feature type="compositionally biased region" description="Acidic residues" evidence="8">
    <location>
        <begin position="300"/>
        <end position="312"/>
    </location>
</feature>
<evidence type="ECO:0000256" key="5">
    <source>
        <dbReference type="ARBA" id="ARBA00022737"/>
    </source>
</evidence>
<evidence type="ECO:0000256" key="7">
    <source>
        <dbReference type="PROSITE-ProRule" id="PRU00221"/>
    </source>
</evidence>
<evidence type="ECO:0000256" key="4">
    <source>
        <dbReference type="ARBA" id="ARBA00022694"/>
    </source>
</evidence>
<dbReference type="eggNOG" id="KOG0974">
    <property type="taxonomic scope" value="Eukaryota"/>
</dbReference>
<sequence>MLCGFRGKNMVVWNETKQQGIASIECGGGHRSFAYTYLRDKPDGFRFVFTKASQMHVFSQTGASQRTLKPGGHGREIKAASASGRYVATGAEDTAIRIWEYSSNNHTSNNSNPSNSTSPSRPLLEEQNFQCVAVLEKHATGIQTLRWCGDEYLFSSAGSEEFYVWRINRIESDVCPLGVVCEAVFPDRTEGGDLRIMDFDVEQHGPPDSSSSSRGSANASFRISMVLSNSTLQSYTYTRDAGFQLCGRRSYTGACLTQLRHLGAAAVLTAATDGHLAVFGSTASSLPSPTGQNGIKVEEGEHEEEDEEEEEKEEARDVVVTKLHQNTIKALDVRAVELDGDSAYLVVTGGDDNALGVMTVIRSSADTTAPGYEVKAKAIVRSAHAAAVTGVAILRLANDGRDAIVVSASSDQRVKTWRLTGWQQQTTTAGVKGSGGLGVALLDDRYSAVADSGDLEVLDGNRFVVVGVGMEVWRVP</sequence>
<dbReference type="GO" id="GO:0005737">
    <property type="term" value="C:cytoplasm"/>
    <property type="evidence" value="ECO:0007669"/>
    <property type="project" value="UniProtKB-SubCell"/>
</dbReference>
<dbReference type="PROSITE" id="PS50082">
    <property type="entry name" value="WD_REPEATS_2"/>
    <property type="match status" value="1"/>
</dbReference>
<comment type="similarity">
    <text evidence="6">Belongs to the WD repeat WDR6 family.</text>
</comment>
<organism evidence="9 10">
    <name type="scientific">Eutypa lata (strain UCR-EL1)</name>
    <name type="common">Grapevine dieback disease fungus</name>
    <name type="synonym">Eutypa armeniacae</name>
    <dbReference type="NCBI Taxonomy" id="1287681"/>
    <lineage>
        <taxon>Eukaryota</taxon>
        <taxon>Fungi</taxon>
        <taxon>Dikarya</taxon>
        <taxon>Ascomycota</taxon>
        <taxon>Pezizomycotina</taxon>
        <taxon>Sordariomycetes</taxon>
        <taxon>Xylariomycetidae</taxon>
        <taxon>Xylariales</taxon>
        <taxon>Diatrypaceae</taxon>
        <taxon>Eutypa</taxon>
    </lineage>
</organism>
<evidence type="ECO:0000313" key="9">
    <source>
        <dbReference type="EMBL" id="EMR72855.1"/>
    </source>
</evidence>
<dbReference type="HOGENOM" id="CLU_573671_0_0_1"/>
<dbReference type="Pfam" id="PF00400">
    <property type="entry name" value="WD40"/>
    <property type="match status" value="1"/>
</dbReference>
<dbReference type="AlphaFoldDB" id="M7U1N6"/>
<evidence type="ECO:0000256" key="6">
    <source>
        <dbReference type="ARBA" id="ARBA00038255"/>
    </source>
</evidence>
<feature type="compositionally biased region" description="Polar residues" evidence="8">
    <location>
        <begin position="282"/>
        <end position="293"/>
    </location>
</feature>
<dbReference type="Proteomes" id="UP000012174">
    <property type="component" value="Unassembled WGS sequence"/>
</dbReference>
<dbReference type="EMBL" id="KB705366">
    <property type="protein sequence ID" value="EMR72855.1"/>
    <property type="molecule type" value="Genomic_DNA"/>
</dbReference>
<dbReference type="GO" id="GO:0030488">
    <property type="term" value="P:tRNA methylation"/>
    <property type="evidence" value="ECO:0007669"/>
    <property type="project" value="TreeGrafter"/>
</dbReference>
<feature type="region of interest" description="Disordered" evidence="8">
    <location>
        <begin position="282"/>
        <end position="315"/>
    </location>
</feature>
<evidence type="ECO:0000313" key="10">
    <source>
        <dbReference type="Proteomes" id="UP000012174"/>
    </source>
</evidence>